<dbReference type="Gene3D" id="3.30.450.20">
    <property type="entry name" value="PAS domain"/>
    <property type="match status" value="2"/>
</dbReference>
<evidence type="ECO:0000256" key="13">
    <source>
        <dbReference type="SAM" id="Coils"/>
    </source>
</evidence>
<evidence type="ECO:0000313" key="16">
    <source>
        <dbReference type="EMBL" id="GLQ56512.1"/>
    </source>
</evidence>
<evidence type="ECO:0000256" key="4">
    <source>
        <dbReference type="ARBA" id="ARBA00022475"/>
    </source>
</evidence>
<dbReference type="EMBL" id="BSNS01000020">
    <property type="protein sequence ID" value="GLQ56512.1"/>
    <property type="molecule type" value="Genomic_DNA"/>
</dbReference>
<evidence type="ECO:0000256" key="8">
    <source>
        <dbReference type="ARBA" id="ARBA00022741"/>
    </source>
</evidence>
<dbReference type="SMART" id="SM00388">
    <property type="entry name" value="HisKA"/>
    <property type="match status" value="1"/>
</dbReference>
<dbReference type="Pfam" id="PF00512">
    <property type="entry name" value="HisKA"/>
    <property type="match status" value="1"/>
</dbReference>
<dbReference type="PRINTS" id="PR00344">
    <property type="entry name" value="BCTRLSENSOR"/>
</dbReference>
<evidence type="ECO:0000256" key="7">
    <source>
        <dbReference type="ARBA" id="ARBA00022692"/>
    </source>
</evidence>
<keyword evidence="6" id="KW-0808">Transferase</keyword>
<comment type="subcellular location">
    <subcellularLocation>
        <location evidence="2">Cell membrane</location>
        <topology evidence="2">Multi-pass membrane protein</topology>
    </subcellularLocation>
</comment>
<evidence type="ECO:0000256" key="14">
    <source>
        <dbReference type="SAM" id="Phobius"/>
    </source>
</evidence>
<dbReference type="RefSeq" id="WP_284341916.1">
    <property type="nucleotide sequence ID" value="NZ_BSNS01000020.1"/>
</dbReference>
<accession>A0ABQ5W9J2</accession>
<dbReference type="PIRSF" id="PIRSF036431">
    <property type="entry name" value="STHK_DctB"/>
    <property type="match status" value="1"/>
</dbReference>
<dbReference type="InterPro" id="IPR036890">
    <property type="entry name" value="HATPase_C_sf"/>
</dbReference>
<keyword evidence="11 14" id="KW-1133">Transmembrane helix</keyword>
<dbReference type="PANTHER" id="PTHR43065:SF46">
    <property type="entry name" value="C4-DICARBOXYLATE TRANSPORT SENSOR PROTEIN DCTB"/>
    <property type="match status" value="1"/>
</dbReference>
<sequence>MRELIRSWQAGLRHPWSWLGLASAILLLMTLGWGGAWATRVYLNESEARGQNTLGLAVAVLRGHLARFERLPQLLADHEDIKRLVTAPDDGAFVDQINHYLREVNGLLETSDIYVMLPDGNTVAASNFDTETSFVGGNFSYRPYFIDALAGGLGRFFGLGTTSLKRGYYFGAPIHTEAGISGVVVIKIDLDEMESSWRGGDYEVIVTDPEGIIFMTSETDWLFMSVPPLTEDLLARTAKTIRYANAELRDLPTSQQRYQDDHQLLIVEDGAPRKEFLMVSEEMDEAGWTVTVLLDTASARSQAAVTVVLAVLLIGLVALSAAIYLQRRAQLQERLHIERRAHEQLEHRVIERTRELAQVNAQLEAEIGERKATEATLRQTQSDLIQAGKLAALGQMSAALSHEFNQPLAAARNYADNAIVLVERGRIEDARDTMSRIAGLIDRMASISRHLRNFARKPNEKLASVDLELVTRETLEIIGWRIKDGSAELVIDLGPTPLWVKAGPVRLQQVLVNIIANAVDAVSQATDKRIDLVARRSASKVTITIRDRGAGIPAGLGERIFDPFFSTKGVGKGLGLGLSISYNIVKDFGGDLRVENHPDGGAIFIIELKAATPAASEAESMAEPAE</sequence>
<comment type="caution">
    <text evidence="16">The sequence shown here is derived from an EMBL/GenBank/DDBJ whole genome shotgun (WGS) entry which is preliminary data.</text>
</comment>
<dbReference type="SMART" id="SM00387">
    <property type="entry name" value="HATPase_c"/>
    <property type="match status" value="1"/>
</dbReference>
<feature type="coiled-coil region" evidence="13">
    <location>
        <begin position="328"/>
        <end position="362"/>
    </location>
</feature>
<keyword evidence="4" id="KW-1003">Cell membrane</keyword>
<feature type="transmembrane region" description="Helical" evidence="14">
    <location>
        <begin position="303"/>
        <end position="325"/>
    </location>
</feature>
<dbReference type="Pfam" id="PF02518">
    <property type="entry name" value="HATPase_c"/>
    <property type="match status" value="1"/>
</dbReference>
<dbReference type="PROSITE" id="PS50109">
    <property type="entry name" value="HIS_KIN"/>
    <property type="match status" value="1"/>
</dbReference>
<dbReference type="Gene3D" id="3.30.565.10">
    <property type="entry name" value="Histidine kinase-like ATPase, C-terminal domain"/>
    <property type="match status" value="1"/>
</dbReference>
<dbReference type="CDD" id="cd00082">
    <property type="entry name" value="HisKA"/>
    <property type="match status" value="1"/>
</dbReference>
<gene>
    <name evidence="16" type="ORF">GCM10010862_37710</name>
</gene>
<evidence type="ECO:0000256" key="11">
    <source>
        <dbReference type="ARBA" id="ARBA00022989"/>
    </source>
</evidence>
<evidence type="ECO:0000256" key="3">
    <source>
        <dbReference type="ARBA" id="ARBA00012438"/>
    </source>
</evidence>
<keyword evidence="5" id="KW-0597">Phosphoprotein</keyword>
<keyword evidence="17" id="KW-1185">Reference proteome</keyword>
<proteinExistence type="predicted"/>
<dbReference type="InterPro" id="IPR003661">
    <property type="entry name" value="HisK_dim/P_dom"/>
</dbReference>
<dbReference type="InterPro" id="IPR029151">
    <property type="entry name" value="Sensor-like_sf"/>
</dbReference>
<dbReference type="InterPro" id="IPR017055">
    <property type="entry name" value="Sig_transdc_His_kinase_DctB"/>
</dbReference>
<dbReference type="GO" id="GO:0016301">
    <property type="term" value="F:kinase activity"/>
    <property type="evidence" value="ECO:0007669"/>
    <property type="project" value="UniProtKB-KW"/>
</dbReference>
<keyword evidence="12" id="KW-0902">Two-component regulatory system</keyword>
<dbReference type="PANTHER" id="PTHR43065">
    <property type="entry name" value="SENSOR HISTIDINE KINASE"/>
    <property type="match status" value="1"/>
</dbReference>
<protein>
    <recommendedName>
        <fullName evidence="3">histidine kinase</fullName>
        <ecNumber evidence="3">2.7.13.3</ecNumber>
    </recommendedName>
</protein>
<evidence type="ECO:0000313" key="17">
    <source>
        <dbReference type="Proteomes" id="UP001156691"/>
    </source>
</evidence>
<dbReference type="Proteomes" id="UP001156691">
    <property type="component" value="Unassembled WGS sequence"/>
</dbReference>
<name>A0ABQ5W9J2_9HYPH</name>
<evidence type="ECO:0000256" key="5">
    <source>
        <dbReference type="ARBA" id="ARBA00022553"/>
    </source>
</evidence>
<dbReference type="InterPro" id="IPR036097">
    <property type="entry name" value="HisK_dim/P_sf"/>
</dbReference>
<evidence type="ECO:0000256" key="6">
    <source>
        <dbReference type="ARBA" id="ARBA00022679"/>
    </source>
</evidence>
<evidence type="ECO:0000256" key="10">
    <source>
        <dbReference type="ARBA" id="ARBA00022840"/>
    </source>
</evidence>
<dbReference type="InterPro" id="IPR005467">
    <property type="entry name" value="His_kinase_dom"/>
</dbReference>
<dbReference type="Gene3D" id="1.10.287.130">
    <property type="match status" value="1"/>
</dbReference>
<reference evidence="17" key="1">
    <citation type="journal article" date="2019" name="Int. J. Syst. Evol. Microbiol.">
        <title>The Global Catalogue of Microorganisms (GCM) 10K type strain sequencing project: providing services to taxonomists for standard genome sequencing and annotation.</title>
        <authorList>
            <consortium name="The Broad Institute Genomics Platform"/>
            <consortium name="The Broad Institute Genome Sequencing Center for Infectious Disease"/>
            <person name="Wu L."/>
            <person name="Ma J."/>
        </authorList>
    </citation>
    <scope>NUCLEOTIDE SEQUENCE [LARGE SCALE GENOMIC DNA]</scope>
    <source>
        <strain evidence="17">NBRC 112416</strain>
    </source>
</reference>
<evidence type="ECO:0000259" key="15">
    <source>
        <dbReference type="PROSITE" id="PS50109"/>
    </source>
</evidence>
<evidence type="ECO:0000256" key="1">
    <source>
        <dbReference type="ARBA" id="ARBA00000085"/>
    </source>
</evidence>
<keyword evidence="13" id="KW-0175">Coiled coil</keyword>
<evidence type="ECO:0000256" key="12">
    <source>
        <dbReference type="ARBA" id="ARBA00023012"/>
    </source>
</evidence>
<keyword evidence="14" id="KW-0472">Membrane</keyword>
<keyword evidence="10" id="KW-0067">ATP-binding</keyword>
<dbReference type="SUPFAM" id="SSF55874">
    <property type="entry name" value="ATPase domain of HSP90 chaperone/DNA topoisomerase II/histidine kinase"/>
    <property type="match status" value="1"/>
</dbReference>
<dbReference type="EC" id="2.7.13.3" evidence="3"/>
<dbReference type="InterPro" id="IPR004358">
    <property type="entry name" value="Sig_transdc_His_kin-like_C"/>
</dbReference>
<keyword evidence="7 14" id="KW-0812">Transmembrane</keyword>
<dbReference type="InterPro" id="IPR003594">
    <property type="entry name" value="HATPase_dom"/>
</dbReference>
<evidence type="ECO:0000256" key="2">
    <source>
        <dbReference type="ARBA" id="ARBA00004651"/>
    </source>
</evidence>
<organism evidence="16 17">
    <name type="scientific">Devosia nitrariae</name>
    <dbReference type="NCBI Taxonomy" id="2071872"/>
    <lineage>
        <taxon>Bacteria</taxon>
        <taxon>Pseudomonadati</taxon>
        <taxon>Pseudomonadota</taxon>
        <taxon>Alphaproteobacteria</taxon>
        <taxon>Hyphomicrobiales</taxon>
        <taxon>Devosiaceae</taxon>
        <taxon>Devosia</taxon>
    </lineage>
</organism>
<dbReference type="SUPFAM" id="SSF47384">
    <property type="entry name" value="Homodimeric domain of signal transducing histidine kinase"/>
    <property type="match status" value="1"/>
</dbReference>
<keyword evidence="8" id="KW-0547">Nucleotide-binding</keyword>
<feature type="domain" description="Histidine kinase" evidence="15">
    <location>
        <begin position="399"/>
        <end position="612"/>
    </location>
</feature>
<keyword evidence="9 16" id="KW-0418">Kinase</keyword>
<comment type="catalytic activity">
    <reaction evidence="1">
        <text>ATP + protein L-histidine = ADP + protein N-phospho-L-histidine.</text>
        <dbReference type="EC" id="2.7.13.3"/>
    </reaction>
</comment>
<evidence type="ECO:0000256" key="9">
    <source>
        <dbReference type="ARBA" id="ARBA00022777"/>
    </source>
</evidence>
<dbReference type="Gene3D" id="6.10.250.3020">
    <property type="match status" value="1"/>
</dbReference>
<dbReference type="SUPFAM" id="SSF103190">
    <property type="entry name" value="Sensory domain-like"/>
    <property type="match status" value="1"/>
</dbReference>